<evidence type="ECO:0000259" key="10">
    <source>
        <dbReference type="SMART" id="SM00986"/>
    </source>
</evidence>
<comment type="similarity">
    <text evidence="1">Belongs to the uracil-DNA glycosylase (UDG) superfamily. Type 4 (UDGa) family.</text>
</comment>
<dbReference type="SUPFAM" id="SSF52141">
    <property type="entry name" value="Uracil-DNA glycosylase-like"/>
    <property type="match status" value="1"/>
</dbReference>
<evidence type="ECO:0000256" key="2">
    <source>
        <dbReference type="ARBA" id="ARBA00019403"/>
    </source>
</evidence>
<dbReference type="Gene3D" id="3.40.470.10">
    <property type="entry name" value="Uracil-DNA glycosylase-like domain"/>
    <property type="match status" value="1"/>
</dbReference>
<dbReference type="GO" id="GO:0006281">
    <property type="term" value="P:DNA repair"/>
    <property type="evidence" value="ECO:0007669"/>
    <property type="project" value="UniProtKB-KW"/>
</dbReference>
<keyword evidence="5" id="KW-0227">DNA damage</keyword>
<evidence type="ECO:0000313" key="12">
    <source>
        <dbReference type="Proteomes" id="UP000192042"/>
    </source>
</evidence>
<dbReference type="GO" id="GO:0051539">
    <property type="term" value="F:4 iron, 4 sulfur cluster binding"/>
    <property type="evidence" value="ECO:0007669"/>
    <property type="project" value="UniProtKB-KW"/>
</dbReference>
<keyword evidence="6" id="KW-0378">Hydrolase</keyword>
<dbReference type="STRING" id="1325564.NSJP_1758"/>
<evidence type="ECO:0000256" key="6">
    <source>
        <dbReference type="ARBA" id="ARBA00022801"/>
    </source>
</evidence>
<dbReference type="InterPro" id="IPR051536">
    <property type="entry name" value="UDG_Type-4/5"/>
</dbReference>
<evidence type="ECO:0000256" key="5">
    <source>
        <dbReference type="ARBA" id="ARBA00022763"/>
    </source>
</evidence>
<name>A0A1W1I4K5_9BACT</name>
<keyword evidence="12" id="KW-1185">Reference proteome</keyword>
<keyword evidence="3" id="KW-0004">4Fe-4S</keyword>
<dbReference type="EMBL" id="LT828648">
    <property type="protein sequence ID" value="SLM47930.1"/>
    <property type="molecule type" value="Genomic_DNA"/>
</dbReference>
<dbReference type="CDD" id="cd10030">
    <property type="entry name" value="UDG-F4_TTUDGA_SPO1dp_like"/>
    <property type="match status" value="1"/>
</dbReference>
<reference evidence="11 12" key="1">
    <citation type="submission" date="2017-03" db="EMBL/GenBank/DDBJ databases">
        <authorList>
            <person name="Afonso C.L."/>
            <person name="Miller P.J."/>
            <person name="Scott M.A."/>
            <person name="Spackman E."/>
            <person name="Goraichik I."/>
            <person name="Dimitrov K.M."/>
            <person name="Suarez D.L."/>
            <person name="Swayne D.E."/>
        </authorList>
    </citation>
    <scope>NUCLEOTIDE SEQUENCE [LARGE SCALE GENOMIC DNA]</scope>
    <source>
        <strain evidence="11">Genome sequencing of Nitrospira japonica strain NJ11</strain>
    </source>
</reference>
<accession>A0A1W1I4K5</accession>
<dbReference type="GO" id="GO:0097506">
    <property type="term" value="F:deaminated base DNA N-glycosylase activity"/>
    <property type="evidence" value="ECO:0007669"/>
    <property type="project" value="UniProtKB-ARBA"/>
</dbReference>
<dbReference type="PANTHER" id="PTHR33693">
    <property type="entry name" value="TYPE-5 URACIL-DNA GLYCOSYLASE"/>
    <property type="match status" value="1"/>
</dbReference>
<dbReference type="KEGG" id="nja:NSJP_1758"/>
<sequence>MKLHPFQSAASFIPPRLTPPALRRAAACCTGCDLYRTATQTVFGEGPRHPSIVFVGEQPGDQEDRMGRPFVGPAGALLNRALAEAGIARDKVYVTNAVKHFKWEPQGKKRKHKRPSAAEVAACRPWLQAEVSVLKPHALVCLGVTAAQSVFAKTVRLSELRGRPWDTALATHVFVTIHPSAILRYPDAAARSEAFGRLVEDLRRIGRFVRNQAA</sequence>
<evidence type="ECO:0000256" key="1">
    <source>
        <dbReference type="ARBA" id="ARBA00006521"/>
    </source>
</evidence>
<evidence type="ECO:0000256" key="4">
    <source>
        <dbReference type="ARBA" id="ARBA00022723"/>
    </source>
</evidence>
<dbReference type="NCBIfam" id="TIGR03914">
    <property type="entry name" value="UDG_fam_dom"/>
    <property type="match status" value="1"/>
</dbReference>
<dbReference type="PANTHER" id="PTHR33693:SF9">
    <property type="entry name" value="TYPE-4 URACIL-DNA GLYCOSYLASE"/>
    <property type="match status" value="1"/>
</dbReference>
<feature type="domain" description="Uracil-DNA glycosylase-like" evidence="10">
    <location>
        <begin position="43"/>
        <end position="203"/>
    </location>
</feature>
<evidence type="ECO:0000256" key="7">
    <source>
        <dbReference type="ARBA" id="ARBA00023004"/>
    </source>
</evidence>
<keyword evidence="8" id="KW-0411">Iron-sulfur</keyword>
<dbReference type="SMART" id="SM00986">
    <property type="entry name" value="UDG"/>
    <property type="match status" value="1"/>
</dbReference>
<dbReference type="OrthoDB" id="5290748at2"/>
<proteinExistence type="inferred from homology"/>
<protein>
    <recommendedName>
        <fullName evidence="2">Type-4 uracil-DNA glycosylase</fullName>
    </recommendedName>
</protein>
<dbReference type="SMART" id="SM00987">
    <property type="entry name" value="UreE_C"/>
    <property type="match status" value="1"/>
</dbReference>
<dbReference type="InterPro" id="IPR036895">
    <property type="entry name" value="Uracil-DNA_glycosylase-like_sf"/>
</dbReference>
<keyword evidence="9" id="KW-0234">DNA repair</keyword>
<dbReference type="RefSeq" id="WP_080886396.1">
    <property type="nucleotide sequence ID" value="NZ_LT828648.1"/>
</dbReference>
<dbReference type="Proteomes" id="UP000192042">
    <property type="component" value="Chromosome I"/>
</dbReference>
<dbReference type="GO" id="GO:0046872">
    <property type="term" value="F:metal ion binding"/>
    <property type="evidence" value="ECO:0007669"/>
    <property type="project" value="UniProtKB-KW"/>
</dbReference>
<evidence type="ECO:0000256" key="9">
    <source>
        <dbReference type="ARBA" id="ARBA00023204"/>
    </source>
</evidence>
<organism evidence="11 12">
    <name type="scientific">Nitrospira japonica</name>
    <dbReference type="NCBI Taxonomy" id="1325564"/>
    <lineage>
        <taxon>Bacteria</taxon>
        <taxon>Pseudomonadati</taxon>
        <taxon>Nitrospirota</taxon>
        <taxon>Nitrospiria</taxon>
        <taxon>Nitrospirales</taxon>
        <taxon>Nitrospiraceae</taxon>
        <taxon>Nitrospira</taxon>
    </lineage>
</organism>
<gene>
    <name evidence="11" type="ORF">NSJP_1758</name>
</gene>
<dbReference type="InterPro" id="IPR005273">
    <property type="entry name" value="Ura-DNA_glyco_family4"/>
</dbReference>
<keyword evidence="4" id="KW-0479">Metal-binding</keyword>
<dbReference type="InterPro" id="IPR005122">
    <property type="entry name" value="Uracil-DNA_glycosylase-like"/>
</dbReference>
<keyword evidence="7" id="KW-0408">Iron</keyword>
<dbReference type="NCBIfam" id="TIGR00758">
    <property type="entry name" value="UDG_fam4"/>
    <property type="match status" value="1"/>
</dbReference>
<evidence type="ECO:0000313" key="11">
    <source>
        <dbReference type="EMBL" id="SLM47930.1"/>
    </source>
</evidence>
<evidence type="ECO:0000256" key="8">
    <source>
        <dbReference type="ARBA" id="ARBA00023014"/>
    </source>
</evidence>
<dbReference type="Pfam" id="PF03167">
    <property type="entry name" value="UDG"/>
    <property type="match status" value="1"/>
</dbReference>
<dbReference type="AlphaFoldDB" id="A0A1W1I4K5"/>
<evidence type="ECO:0000256" key="3">
    <source>
        <dbReference type="ARBA" id="ARBA00022485"/>
    </source>
</evidence>